<dbReference type="AlphaFoldDB" id="A0A4S8IKK8"/>
<evidence type="ECO:0000313" key="3">
    <source>
        <dbReference type="Proteomes" id="UP000317650"/>
    </source>
</evidence>
<sequence length="121" mass="12953">MRLADFLQCSCGATWPEEALPETRAADAPIGLPAAPREERRRRRRGGEAGNDATTTWRPSLAAIFENCSAAGRDGKTTAGRVAKAKGGVSRRVLPRANGDVHRYIDASSVVPAFVPAAYLF</sequence>
<protein>
    <submittedName>
        <fullName evidence="2">Uncharacterized protein</fullName>
    </submittedName>
</protein>
<dbReference type="PANTHER" id="PTHR35318">
    <property type="entry name" value="BNAA10G08410D PROTEIN"/>
    <property type="match status" value="1"/>
</dbReference>
<keyword evidence="3" id="KW-1185">Reference proteome</keyword>
<reference evidence="2 3" key="1">
    <citation type="journal article" date="2019" name="Nat. Plants">
        <title>Genome sequencing of Musa balbisiana reveals subgenome evolution and function divergence in polyploid bananas.</title>
        <authorList>
            <person name="Yao X."/>
        </authorList>
    </citation>
    <scope>NUCLEOTIDE SEQUENCE [LARGE SCALE GENOMIC DNA]</scope>
    <source>
        <strain evidence="3">cv. DH-PKW</strain>
        <tissue evidence="2">Leaves</tissue>
    </source>
</reference>
<accession>A0A4S8IKK8</accession>
<proteinExistence type="predicted"/>
<dbReference type="Proteomes" id="UP000317650">
    <property type="component" value="Chromosome 9"/>
</dbReference>
<feature type="region of interest" description="Disordered" evidence="1">
    <location>
        <begin position="18"/>
        <end position="56"/>
    </location>
</feature>
<name>A0A4S8IKK8_MUSBA</name>
<organism evidence="2 3">
    <name type="scientific">Musa balbisiana</name>
    <name type="common">Banana</name>
    <dbReference type="NCBI Taxonomy" id="52838"/>
    <lineage>
        <taxon>Eukaryota</taxon>
        <taxon>Viridiplantae</taxon>
        <taxon>Streptophyta</taxon>
        <taxon>Embryophyta</taxon>
        <taxon>Tracheophyta</taxon>
        <taxon>Spermatophyta</taxon>
        <taxon>Magnoliopsida</taxon>
        <taxon>Liliopsida</taxon>
        <taxon>Zingiberales</taxon>
        <taxon>Musaceae</taxon>
        <taxon>Musa</taxon>
    </lineage>
</organism>
<evidence type="ECO:0000256" key="1">
    <source>
        <dbReference type="SAM" id="MobiDB-lite"/>
    </source>
</evidence>
<comment type="caution">
    <text evidence="2">The sequence shown here is derived from an EMBL/GenBank/DDBJ whole genome shotgun (WGS) entry which is preliminary data.</text>
</comment>
<gene>
    <name evidence="2" type="ORF">C4D60_Mb09t26320</name>
</gene>
<evidence type="ECO:0000313" key="2">
    <source>
        <dbReference type="EMBL" id="THU48444.1"/>
    </source>
</evidence>
<dbReference type="PANTHER" id="PTHR35318:SF2">
    <property type="entry name" value="OS08G0138900 PROTEIN"/>
    <property type="match status" value="1"/>
</dbReference>
<dbReference type="EMBL" id="PYDT01000010">
    <property type="protein sequence ID" value="THU48444.1"/>
    <property type="molecule type" value="Genomic_DNA"/>
</dbReference>